<sequence>MEPGVHSINSLFRQLGLPDGDKEIERFILSHQPIPNGVCLQDANFWSSSQADFLREAISEDADWAEVVDELDARLHNSPLKAQPGKPWLSENCRAYLPEMLGY</sequence>
<evidence type="ECO:0008006" key="3">
    <source>
        <dbReference type="Google" id="ProtNLM"/>
    </source>
</evidence>
<dbReference type="Pfam" id="PF10982">
    <property type="entry name" value="DUF2789"/>
    <property type="match status" value="1"/>
</dbReference>
<organism evidence="1 2">
    <name type="scientific">Litorivivens lipolytica</name>
    <dbReference type="NCBI Taxonomy" id="1524264"/>
    <lineage>
        <taxon>Bacteria</taxon>
        <taxon>Pseudomonadati</taxon>
        <taxon>Pseudomonadota</taxon>
        <taxon>Gammaproteobacteria</taxon>
        <taxon>Litorivivens</taxon>
    </lineage>
</organism>
<name>A0A7W4W1P9_9GAMM</name>
<gene>
    <name evidence="1" type="ORF">FHR99_000026</name>
</gene>
<comment type="caution">
    <text evidence="1">The sequence shown here is derived from an EMBL/GenBank/DDBJ whole genome shotgun (WGS) entry which is preliminary data.</text>
</comment>
<reference evidence="1 2" key="1">
    <citation type="submission" date="2020-08" db="EMBL/GenBank/DDBJ databases">
        <title>Genomic Encyclopedia of Type Strains, Phase III (KMG-III): the genomes of soil and plant-associated and newly described type strains.</title>
        <authorList>
            <person name="Whitman W."/>
        </authorList>
    </citation>
    <scope>NUCLEOTIDE SEQUENCE [LARGE SCALE GENOMIC DNA]</scope>
    <source>
        <strain evidence="1 2">CECT 8654</strain>
    </source>
</reference>
<dbReference type="RefSeq" id="WP_183408518.1">
    <property type="nucleotide sequence ID" value="NZ_JACHWY010000001.1"/>
</dbReference>
<proteinExistence type="predicted"/>
<accession>A0A7W4W1P9</accession>
<dbReference type="Proteomes" id="UP000537130">
    <property type="component" value="Unassembled WGS sequence"/>
</dbReference>
<dbReference type="Gene3D" id="1.10.10.1130">
    <property type="entry name" value="Uncharacterised protein PF10982, DUF2789"/>
    <property type="match status" value="1"/>
</dbReference>
<dbReference type="InterPro" id="IPR038086">
    <property type="entry name" value="DUF2789_sf"/>
</dbReference>
<protein>
    <recommendedName>
        <fullName evidence="3">DUF2789 domain-containing protein</fullName>
    </recommendedName>
</protein>
<evidence type="ECO:0000313" key="2">
    <source>
        <dbReference type="Proteomes" id="UP000537130"/>
    </source>
</evidence>
<dbReference type="InterPro" id="IPR021250">
    <property type="entry name" value="DUF2789"/>
</dbReference>
<evidence type="ECO:0000313" key="1">
    <source>
        <dbReference type="EMBL" id="MBB3045790.1"/>
    </source>
</evidence>
<dbReference type="AlphaFoldDB" id="A0A7W4W1P9"/>
<dbReference type="EMBL" id="JACHWY010000001">
    <property type="protein sequence ID" value="MBB3045790.1"/>
    <property type="molecule type" value="Genomic_DNA"/>
</dbReference>
<keyword evidence="2" id="KW-1185">Reference proteome</keyword>